<organism evidence="2 3">
    <name type="scientific">Spirosoma telluris</name>
    <dbReference type="NCBI Taxonomy" id="2183553"/>
    <lineage>
        <taxon>Bacteria</taxon>
        <taxon>Pseudomonadati</taxon>
        <taxon>Bacteroidota</taxon>
        <taxon>Cytophagia</taxon>
        <taxon>Cytophagales</taxon>
        <taxon>Cytophagaceae</taxon>
        <taxon>Spirosoma</taxon>
    </lineage>
</organism>
<feature type="signal peptide" evidence="1">
    <location>
        <begin position="1"/>
        <end position="25"/>
    </location>
</feature>
<proteinExistence type="predicted"/>
<dbReference type="RefSeq" id="WP_111349254.1">
    <property type="nucleotide sequence ID" value="NZ_QLII01000001.1"/>
</dbReference>
<evidence type="ECO:0000313" key="3">
    <source>
        <dbReference type="Proteomes" id="UP000249016"/>
    </source>
</evidence>
<dbReference type="PROSITE" id="PS51257">
    <property type="entry name" value="PROKAR_LIPOPROTEIN"/>
    <property type="match status" value="1"/>
</dbReference>
<evidence type="ECO:0008006" key="4">
    <source>
        <dbReference type="Google" id="ProtNLM"/>
    </source>
</evidence>
<keyword evidence="1" id="KW-0732">Signal</keyword>
<dbReference type="EMBL" id="QLII01000001">
    <property type="protein sequence ID" value="RAI78002.1"/>
    <property type="molecule type" value="Genomic_DNA"/>
</dbReference>
<comment type="caution">
    <text evidence="2">The sequence shown here is derived from an EMBL/GenBank/DDBJ whole genome shotgun (WGS) entry which is preliminary data.</text>
</comment>
<evidence type="ECO:0000313" key="2">
    <source>
        <dbReference type="EMBL" id="RAI78002.1"/>
    </source>
</evidence>
<reference evidence="2 3" key="1">
    <citation type="submission" date="2018-06" db="EMBL/GenBank/DDBJ databases">
        <title>Spirosoma sp. HMF3257 Genome sequencing and assembly.</title>
        <authorList>
            <person name="Kang H."/>
            <person name="Cha I."/>
            <person name="Kim H."/>
            <person name="Kang J."/>
            <person name="Joh K."/>
        </authorList>
    </citation>
    <scope>NUCLEOTIDE SEQUENCE [LARGE SCALE GENOMIC DNA]</scope>
    <source>
        <strain evidence="2 3">HMF3257</strain>
    </source>
</reference>
<keyword evidence="3" id="KW-1185">Reference proteome</keyword>
<name>A0A327NRV6_9BACT</name>
<accession>A0A327NRV6</accession>
<gene>
    <name evidence="2" type="ORF">HMF3257_34970</name>
</gene>
<protein>
    <recommendedName>
        <fullName evidence="4">Lipocalin-like domain-containing protein</fullName>
    </recommendedName>
</protein>
<dbReference type="OrthoDB" id="952184at2"/>
<dbReference type="Proteomes" id="UP000249016">
    <property type="component" value="Unassembled WGS sequence"/>
</dbReference>
<evidence type="ECO:0000256" key="1">
    <source>
        <dbReference type="SAM" id="SignalP"/>
    </source>
</evidence>
<sequence>MNFPLTRLLLGLTLGLLLLTTSCKKDPDPGPAGPAFVGKTYRLDSFTLEPPIDLDGDGKADSDLTLLMESCELDNTIRFDTGGKISVGLGASKCPDDDPNDLNGGTWIYDEARSVLKITDRDDPTVQTEWEVTSAGASIKTVSRFVEGGVTYTGTMIWRTI</sequence>
<feature type="chain" id="PRO_5016438227" description="Lipocalin-like domain-containing protein" evidence="1">
    <location>
        <begin position="26"/>
        <end position="161"/>
    </location>
</feature>
<dbReference type="AlphaFoldDB" id="A0A327NRV6"/>